<comment type="caution">
    <text evidence="12">The sequence shown here is derived from an EMBL/GenBank/DDBJ whole genome shotgun (WGS) entry which is preliminary data.</text>
</comment>
<dbReference type="EMBL" id="JANAVB010034615">
    <property type="protein sequence ID" value="KAJ6806622.1"/>
    <property type="molecule type" value="Genomic_DNA"/>
</dbReference>
<dbReference type="EMBL" id="JANAVB010030626">
    <property type="protein sequence ID" value="KAJ6813197.1"/>
    <property type="molecule type" value="Genomic_DNA"/>
</dbReference>
<reference evidence="12" key="1">
    <citation type="journal article" date="2023" name="GigaByte">
        <title>Genome assembly of the bearded iris, Iris pallida Lam.</title>
        <authorList>
            <person name="Bruccoleri R.E."/>
            <person name="Oakeley E.J."/>
            <person name="Faust A.M.E."/>
            <person name="Altorfer M."/>
            <person name="Dessus-Babus S."/>
            <person name="Burckhardt D."/>
            <person name="Oertli M."/>
            <person name="Naumann U."/>
            <person name="Petersen F."/>
            <person name="Wong J."/>
        </authorList>
    </citation>
    <scope>NUCLEOTIDE SEQUENCE</scope>
    <source>
        <strain evidence="12">GSM-AAB239-AS_SAM_17_03QT</strain>
    </source>
</reference>
<feature type="region of interest" description="Disordered" evidence="8">
    <location>
        <begin position="42"/>
        <end position="160"/>
    </location>
</feature>
<evidence type="ECO:0000313" key="11">
    <source>
        <dbReference type="EMBL" id="KAJ6806622.1"/>
    </source>
</evidence>
<protein>
    <submittedName>
        <fullName evidence="12">Protein trichome birefringence-like 5</fullName>
    </submittedName>
</protein>
<organism evidence="12 13">
    <name type="scientific">Iris pallida</name>
    <name type="common">Sweet iris</name>
    <dbReference type="NCBI Taxonomy" id="29817"/>
    <lineage>
        <taxon>Eukaryota</taxon>
        <taxon>Viridiplantae</taxon>
        <taxon>Streptophyta</taxon>
        <taxon>Embryophyta</taxon>
        <taxon>Tracheophyta</taxon>
        <taxon>Spermatophyta</taxon>
        <taxon>Magnoliopsida</taxon>
        <taxon>Liliopsida</taxon>
        <taxon>Asparagales</taxon>
        <taxon>Iridaceae</taxon>
        <taxon>Iridoideae</taxon>
        <taxon>Irideae</taxon>
        <taxon>Iris</taxon>
    </lineage>
</organism>
<keyword evidence="7" id="KW-0472">Membrane</keyword>
<evidence type="ECO:0000256" key="6">
    <source>
        <dbReference type="ARBA" id="ARBA00023034"/>
    </source>
</evidence>
<sequence>MALSSATLLSHLRKKPTILFSLSLLLFLLSFLFLPSRPSLPFSRTSTSDLSKVEPSVTGTGLPPPPPADLDETGAPPPLFDADPDLTGADDKKVEPVAVGSGVEAQSDPDPDPVEVETGGIGVEASPDHPVEVEPDGSGVEAPPPDDPVEVEAADGSGVPVEGRRKCDLYQGRWVMDEEGRYPLYAAGSCPYVDEAYTCQENGRTDVDYIKWRWKPNDCDLPRFNATDFLERLRGKRLMLVGDSMNRNQFESMLCLLREALTDKRRMYETRGYKITKGRGYFIFFFRDYKCTVEFVRSHFLVREGTRINKQGNSNPTLAIDRIDKSANRWKKADILVFNTGHWWTHGKTARGKNYYVEGGVIYPQFDAIEAFRRALTTWGRWIDNNMNKKSLIFYRGYSAAHFRGGDWDSGGSCNGETEPAVSGAIIDSYPLKMKMVEDVIDKMKVPVVLLNVTKMTNFRKDAHPSIYGMHRKPGQKVSKRKQDCSHWCLPGVPDSWNELIYATLVLQQPHKA</sequence>
<dbReference type="InterPro" id="IPR029962">
    <property type="entry name" value="TBL"/>
</dbReference>
<evidence type="ECO:0000259" key="10">
    <source>
        <dbReference type="Pfam" id="PF14416"/>
    </source>
</evidence>
<evidence type="ECO:0000256" key="3">
    <source>
        <dbReference type="ARBA" id="ARBA00022692"/>
    </source>
</evidence>
<dbReference type="AlphaFoldDB" id="A0AAX6F9Q7"/>
<evidence type="ECO:0000256" key="5">
    <source>
        <dbReference type="ARBA" id="ARBA00022989"/>
    </source>
</evidence>
<gene>
    <name evidence="12" type="ORF">M6B38_145630</name>
    <name evidence="11" type="ORF">M6B38_173955</name>
</gene>
<dbReference type="InterPro" id="IPR026057">
    <property type="entry name" value="TBL_C"/>
</dbReference>
<dbReference type="InterPro" id="IPR025846">
    <property type="entry name" value="TBL_N"/>
</dbReference>
<dbReference type="Pfam" id="PF13839">
    <property type="entry name" value="PC-Esterase"/>
    <property type="match status" value="1"/>
</dbReference>
<evidence type="ECO:0000256" key="1">
    <source>
        <dbReference type="ARBA" id="ARBA00004323"/>
    </source>
</evidence>
<keyword evidence="3" id="KW-0812">Transmembrane</keyword>
<evidence type="ECO:0000256" key="8">
    <source>
        <dbReference type="SAM" id="MobiDB-lite"/>
    </source>
</evidence>
<dbReference type="PANTHER" id="PTHR32285">
    <property type="entry name" value="PROTEIN TRICHOME BIREFRINGENCE-LIKE 9-RELATED"/>
    <property type="match status" value="1"/>
</dbReference>
<dbReference type="PANTHER" id="PTHR32285:SF8">
    <property type="entry name" value="PROTEIN TRICHOME BIREFRINGENCE-LIKE 5"/>
    <property type="match status" value="1"/>
</dbReference>
<evidence type="ECO:0000313" key="13">
    <source>
        <dbReference type="Proteomes" id="UP001140949"/>
    </source>
</evidence>
<evidence type="ECO:0000256" key="7">
    <source>
        <dbReference type="ARBA" id="ARBA00023136"/>
    </source>
</evidence>
<keyword evidence="13" id="KW-1185">Reference proteome</keyword>
<dbReference type="Pfam" id="PF14416">
    <property type="entry name" value="PMR5N"/>
    <property type="match status" value="1"/>
</dbReference>
<keyword evidence="4" id="KW-0735">Signal-anchor</keyword>
<dbReference type="Proteomes" id="UP001140949">
    <property type="component" value="Unassembled WGS sequence"/>
</dbReference>
<evidence type="ECO:0000256" key="2">
    <source>
        <dbReference type="ARBA" id="ARBA00007727"/>
    </source>
</evidence>
<proteinExistence type="inferred from homology"/>
<evidence type="ECO:0000313" key="12">
    <source>
        <dbReference type="EMBL" id="KAJ6813197.1"/>
    </source>
</evidence>
<dbReference type="GO" id="GO:1990538">
    <property type="term" value="F:xylan O-acetyltransferase activity"/>
    <property type="evidence" value="ECO:0007669"/>
    <property type="project" value="UniProtKB-ARBA"/>
</dbReference>
<keyword evidence="5" id="KW-1133">Transmembrane helix</keyword>
<name>A0AAX6F9Q7_IRIPA</name>
<feature type="domain" description="Trichome birefringence-like C-terminal" evidence="9">
    <location>
        <begin position="221"/>
        <end position="503"/>
    </location>
</feature>
<evidence type="ECO:0000256" key="4">
    <source>
        <dbReference type="ARBA" id="ARBA00022968"/>
    </source>
</evidence>
<dbReference type="GO" id="GO:0000139">
    <property type="term" value="C:Golgi membrane"/>
    <property type="evidence" value="ECO:0007669"/>
    <property type="project" value="UniProtKB-SubCell"/>
</dbReference>
<feature type="domain" description="Trichome birefringence-like N-terminal" evidence="10">
    <location>
        <begin position="166"/>
        <end position="220"/>
    </location>
</feature>
<keyword evidence="6" id="KW-0333">Golgi apparatus</keyword>
<comment type="subcellular location">
    <subcellularLocation>
        <location evidence="1">Golgi apparatus membrane</location>
        <topology evidence="1">Single-pass type II membrane protein</topology>
    </subcellularLocation>
</comment>
<evidence type="ECO:0000259" key="9">
    <source>
        <dbReference type="Pfam" id="PF13839"/>
    </source>
</evidence>
<comment type="similarity">
    <text evidence="2">Belongs to the PC-esterase family. TBL subfamily.</text>
</comment>
<reference evidence="12" key="2">
    <citation type="submission" date="2023-04" db="EMBL/GenBank/DDBJ databases">
        <authorList>
            <person name="Bruccoleri R.E."/>
            <person name="Oakeley E.J."/>
            <person name="Faust A.-M."/>
            <person name="Dessus-Babus S."/>
            <person name="Altorfer M."/>
            <person name="Burckhardt D."/>
            <person name="Oertli M."/>
            <person name="Naumann U."/>
            <person name="Petersen F."/>
            <person name="Wong J."/>
        </authorList>
    </citation>
    <scope>NUCLEOTIDE SEQUENCE</scope>
    <source>
        <strain evidence="12">GSM-AAB239-AS_SAM_17_03QT</strain>
        <tissue evidence="12">Leaf</tissue>
    </source>
</reference>
<accession>A0AAX6F9Q7</accession>